<dbReference type="Proteomes" id="UP001596317">
    <property type="component" value="Unassembled WGS sequence"/>
</dbReference>
<organism evidence="2 3">
    <name type="scientific">Deinococcus multiflagellatus</name>
    <dbReference type="NCBI Taxonomy" id="1656887"/>
    <lineage>
        <taxon>Bacteria</taxon>
        <taxon>Thermotogati</taxon>
        <taxon>Deinococcota</taxon>
        <taxon>Deinococci</taxon>
        <taxon>Deinococcales</taxon>
        <taxon>Deinococcaceae</taxon>
        <taxon>Deinococcus</taxon>
    </lineage>
</organism>
<name>A0ABW1ZLY8_9DEIO</name>
<protein>
    <submittedName>
        <fullName evidence="2">Uncharacterized protein</fullName>
    </submittedName>
</protein>
<keyword evidence="1" id="KW-0812">Transmembrane</keyword>
<evidence type="ECO:0000313" key="3">
    <source>
        <dbReference type="Proteomes" id="UP001596317"/>
    </source>
</evidence>
<keyword evidence="3" id="KW-1185">Reference proteome</keyword>
<evidence type="ECO:0000313" key="2">
    <source>
        <dbReference type="EMBL" id="MFC6661287.1"/>
    </source>
</evidence>
<proteinExistence type="predicted"/>
<dbReference type="EMBL" id="JBHSWB010000001">
    <property type="protein sequence ID" value="MFC6661287.1"/>
    <property type="molecule type" value="Genomic_DNA"/>
</dbReference>
<accession>A0ABW1ZLY8</accession>
<reference evidence="3" key="1">
    <citation type="journal article" date="2019" name="Int. J. Syst. Evol. Microbiol.">
        <title>The Global Catalogue of Microorganisms (GCM) 10K type strain sequencing project: providing services to taxonomists for standard genome sequencing and annotation.</title>
        <authorList>
            <consortium name="The Broad Institute Genomics Platform"/>
            <consortium name="The Broad Institute Genome Sequencing Center for Infectious Disease"/>
            <person name="Wu L."/>
            <person name="Ma J."/>
        </authorList>
    </citation>
    <scope>NUCLEOTIDE SEQUENCE [LARGE SCALE GENOMIC DNA]</scope>
    <source>
        <strain evidence="3">CCUG 63830</strain>
    </source>
</reference>
<dbReference type="RefSeq" id="WP_380056699.1">
    <property type="nucleotide sequence ID" value="NZ_JBHSWB010000001.1"/>
</dbReference>
<evidence type="ECO:0000256" key="1">
    <source>
        <dbReference type="SAM" id="Phobius"/>
    </source>
</evidence>
<comment type="caution">
    <text evidence="2">The sequence shown here is derived from an EMBL/GenBank/DDBJ whole genome shotgun (WGS) entry which is preliminary data.</text>
</comment>
<keyword evidence="1" id="KW-1133">Transmembrane helix</keyword>
<keyword evidence="1" id="KW-0472">Membrane</keyword>
<feature type="transmembrane region" description="Helical" evidence="1">
    <location>
        <begin position="36"/>
        <end position="54"/>
    </location>
</feature>
<sequence length="87" mass="9645">MAHTTAWKFFPLVWLLFLGYPVTGFLEHPRPLGDGLLFWGLVLGFTAVFLRVFWGRPSARWPVVGWGCACWPTPCCGPALAAPPAPF</sequence>
<gene>
    <name evidence="2" type="ORF">ACFP90_13750</name>
</gene>